<dbReference type="AlphaFoldDB" id="A0A6G1HBK6"/>
<dbReference type="PANTHER" id="PTHR45629">
    <property type="entry name" value="SNF2/RAD54 FAMILY MEMBER"/>
    <property type="match status" value="1"/>
</dbReference>
<dbReference type="EMBL" id="ML977142">
    <property type="protein sequence ID" value="KAF1990410.1"/>
    <property type="molecule type" value="Genomic_DNA"/>
</dbReference>
<accession>A0A6G1HBK6</accession>
<evidence type="ECO:0000259" key="4">
    <source>
        <dbReference type="SMART" id="SM00487"/>
    </source>
</evidence>
<keyword evidence="1" id="KW-0547">Nucleotide-binding</keyword>
<evidence type="ECO:0000256" key="2">
    <source>
        <dbReference type="ARBA" id="ARBA00022840"/>
    </source>
</evidence>
<sequence length="464" mass="52823">MIAVSHGNLTAIFHKLLIKLRAGYAHSRKDTWCRAIEKLRPSTKHPKESRKFLGEQAVGGASSRERHHLSVAVAPNQELSFWHENDRKRDWVSMHQELGEIMGGKRRGELDPNRIHGATAEEREKSLEELIDQTPGPRREKFTLCRTIAKSGFQTEFDHISDTWGVERLNRVNNLEDLTAASREPPSEATGVDTEEHHAKKMMHLEQFVPMTSDELGEHDQNLGQLQVFADVGFTLEHAKSFLDIPLFQQFPRLRDMKHQVSLLDHQILGIAWMVKKLERAPRSVILADTMGLGKTIQSICTYLAVLRARLLCDPAKVEEKYGPDGICCIIVPSGLVNQWEADIRQILPDTIQVQVYGRDTKAKLSRSDPFFVSPGRKCERVLLCSLDTLVSRHSQTNWEKLSARDRISEVWDNAEVNINGLVWFRIIDEAHNLKAGEASPRFTMVQNLSTFLLCCIDRVADYQ</sequence>
<keyword evidence="2" id="KW-0067">ATP-binding</keyword>
<evidence type="ECO:0000256" key="1">
    <source>
        <dbReference type="ARBA" id="ARBA00022741"/>
    </source>
</evidence>
<evidence type="ECO:0000256" key="3">
    <source>
        <dbReference type="SAM" id="MobiDB-lite"/>
    </source>
</evidence>
<name>A0A6G1HBK6_9PEZI</name>
<feature type="region of interest" description="Disordered" evidence="3">
    <location>
        <begin position="177"/>
        <end position="196"/>
    </location>
</feature>
<dbReference type="Proteomes" id="UP000800041">
    <property type="component" value="Unassembled WGS sequence"/>
</dbReference>
<dbReference type="InterPro" id="IPR014001">
    <property type="entry name" value="Helicase_ATP-bd"/>
</dbReference>
<proteinExistence type="predicted"/>
<dbReference type="OrthoDB" id="3886847at2759"/>
<evidence type="ECO:0000313" key="6">
    <source>
        <dbReference type="Proteomes" id="UP000800041"/>
    </source>
</evidence>
<dbReference type="InterPro" id="IPR000330">
    <property type="entry name" value="SNF2_N"/>
</dbReference>
<dbReference type="Gene3D" id="3.40.50.10810">
    <property type="entry name" value="Tandem AAA-ATPase domain"/>
    <property type="match status" value="1"/>
</dbReference>
<dbReference type="SMART" id="SM00487">
    <property type="entry name" value="DEXDc"/>
    <property type="match status" value="1"/>
</dbReference>
<gene>
    <name evidence="5" type="ORF">K402DRAFT_228474</name>
</gene>
<evidence type="ECO:0000313" key="5">
    <source>
        <dbReference type="EMBL" id="KAF1990410.1"/>
    </source>
</evidence>
<feature type="domain" description="Helicase ATP-binding" evidence="4">
    <location>
        <begin position="259"/>
        <end position="462"/>
    </location>
</feature>
<dbReference type="InterPro" id="IPR038718">
    <property type="entry name" value="SNF2-like_sf"/>
</dbReference>
<dbReference type="InterPro" id="IPR050496">
    <property type="entry name" value="SNF2_RAD54_helicase_repair"/>
</dbReference>
<dbReference type="SUPFAM" id="SSF52540">
    <property type="entry name" value="P-loop containing nucleoside triphosphate hydrolases"/>
    <property type="match status" value="1"/>
</dbReference>
<dbReference type="Pfam" id="PF00176">
    <property type="entry name" value="SNF2-rel_dom"/>
    <property type="match status" value="1"/>
</dbReference>
<protein>
    <recommendedName>
        <fullName evidence="4">Helicase ATP-binding domain-containing protein</fullName>
    </recommendedName>
</protein>
<reference evidence="5" key="1">
    <citation type="journal article" date="2020" name="Stud. Mycol.">
        <title>101 Dothideomycetes genomes: a test case for predicting lifestyles and emergence of pathogens.</title>
        <authorList>
            <person name="Haridas S."/>
            <person name="Albert R."/>
            <person name="Binder M."/>
            <person name="Bloem J."/>
            <person name="Labutti K."/>
            <person name="Salamov A."/>
            <person name="Andreopoulos B."/>
            <person name="Baker S."/>
            <person name="Barry K."/>
            <person name="Bills G."/>
            <person name="Bluhm B."/>
            <person name="Cannon C."/>
            <person name="Castanera R."/>
            <person name="Culley D."/>
            <person name="Daum C."/>
            <person name="Ezra D."/>
            <person name="Gonzalez J."/>
            <person name="Henrissat B."/>
            <person name="Kuo A."/>
            <person name="Liang C."/>
            <person name="Lipzen A."/>
            <person name="Lutzoni F."/>
            <person name="Magnuson J."/>
            <person name="Mondo S."/>
            <person name="Nolan M."/>
            <person name="Ohm R."/>
            <person name="Pangilinan J."/>
            <person name="Park H.-J."/>
            <person name="Ramirez L."/>
            <person name="Alfaro M."/>
            <person name="Sun H."/>
            <person name="Tritt A."/>
            <person name="Yoshinaga Y."/>
            <person name="Zwiers L.-H."/>
            <person name="Turgeon B."/>
            <person name="Goodwin S."/>
            <person name="Spatafora J."/>
            <person name="Crous P."/>
            <person name="Grigoriev I."/>
        </authorList>
    </citation>
    <scope>NUCLEOTIDE SEQUENCE</scope>
    <source>
        <strain evidence="5">CBS 113979</strain>
    </source>
</reference>
<organism evidence="5 6">
    <name type="scientific">Aulographum hederae CBS 113979</name>
    <dbReference type="NCBI Taxonomy" id="1176131"/>
    <lineage>
        <taxon>Eukaryota</taxon>
        <taxon>Fungi</taxon>
        <taxon>Dikarya</taxon>
        <taxon>Ascomycota</taxon>
        <taxon>Pezizomycotina</taxon>
        <taxon>Dothideomycetes</taxon>
        <taxon>Pleosporomycetidae</taxon>
        <taxon>Aulographales</taxon>
        <taxon>Aulographaceae</taxon>
    </lineage>
</organism>
<dbReference type="PANTHER" id="PTHR45629:SF7">
    <property type="entry name" value="DNA EXCISION REPAIR PROTEIN ERCC-6-RELATED"/>
    <property type="match status" value="1"/>
</dbReference>
<dbReference type="InterPro" id="IPR027417">
    <property type="entry name" value="P-loop_NTPase"/>
</dbReference>
<dbReference type="GO" id="GO:0005524">
    <property type="term" value="F:ATP binding"/>
    <property type="evidence" value="ECO:0007669"/>
    <property type="project" value="InterPro"/>
</dbReference>
<keyword evidence="6" id="KW-1185">Reference proteome</keyword>